<dbReference type="EMBL" id="OAOQ01000008">
    <property type="protein sequence ID" value="SNX71139.1"/>
    <property type="molecule type" value="Genomic_DNA"/>
</dbReference>
<dbReference type="PROSITE" id="PS50111">
    <property type="entry name" value="CHEMOTAXIS_TRANSDUC_2"/>
    <property type="match status" value="1"/>
</dbReference>
<dbReference type="RefSeq" id="WP_097030675.1">
    <property type="nucleotide sequence ID" value="NZ_OAOQ01000008.1"/>
</dbReference>
<dbReference type="GO" id="GO:0006935">
    <property type="term" value="P:chemotaxis"/>
    <property type="evidence" value="ECO:0007669"/>
    <property type="project" value="UniProtKB-KW"/>
</dbReference>
<proteinExistence type="inferred from homology"/>
<dbReference type="InterPro" id="IPR047347">
    <property type="entry name" value="YvaQ-like_sensor"/>
</dbReference>
<dbReference type="OrthoDB" id="9814362at2"/>
<dbReference type="InterPro" id="IPR024478">
    <property type="entry name" value="HlyB_4HB_MCP"/>
</dbReference>
<evidence type="ECO:0000256" key="2">
    <source>
        <dbReference type="ARBA" id="ARBA00029447"/>
    </source>
</evidence>
<keyword evidence="8" id="KW-1185">Reference proteome</keyword>
<name>A0A285CU79_9RHOB</name>
<evidence type="ECO:0000313" key="7">
    <source>
        <dbReference type="EMBL" id="SNX71139.1"/>
    </source>
</evidence>
<feature type="region of interest" description="Disordered" evidence="4">
    <location>
        <begin position="495"/>
        <end position="564"/>
    </location>
</feature>
<dbReference type="GO" id="GO:0004888">
    <property type="term" value="F:transmembrane signaling receptor activity"/>
    <property type="evidence" value="ECO:0007669"/>
    <property type="project" value="InterPro"/>
</dbReference>
<feature type="domain" description="HAMP" evidence="6">
    <location>
        <begin position="208"/>
        <end position="260"/>
    </location>
</feature>
<dbReference type="GO" id="GO:0007165">
    <property type="term" value="P:signal transduction"/>
    <property type="evidence" value="ECO:0007669"/>
    <property type="project" value="UniProtKB-KW"/>
</dbReference>
<evidence type="ECO:0000256" key="3">
    <source>
        <dbReference type="PROSITE-ProRule" id="PRU00284"/>
    </source>
</evidence>
<feature type="region of interest" description="Disordered" evidence="4">
    <location>
        <begin position="268"/>
        <end position="299"/>
    </location>
</feature>
<organism evidence="7 8">
    <name type="scientific">Cereibacter ovatus</name>
    <dbReference type="NCBI Taxonomy" id="439529"/>
    <lineage>
        <taxon>Bacteria</taxon>
        <taxon>Pseudomonadati</taxon>
        <taxon>Pseudomonadota</taxon>
        <taxon>Alphaproteobacteria</taxon>
        <taxon>Rhodobacterales</taxon>
        <taxon>Paracoccaceae</taxon>
        <taxon>Cereibacter</taxon>
    </lineage>
</organism>
<keyword evidence="3" id="KW-0807">Transducer</keyword>
<accession>A0A285CU79</accession>
<reference evidence="8" key="1">
    <citation type="submission" date="2017-08" db="EMBL/GenBank/DDBJ databases">
        <authorList>
            <person name="Varghese N."/>
            <person name="Submissions S."/>
        </authorList>
    </citation>
    <scope>NUCLEOTIDE SEQUENCE [LARGE SCALE GENOMIC DNA]</scope>
    <source>
        <strain evidence="8">JA234</strain>
    </source>
</reference>
<dbReference type="CDD" id="cd19411">
    <property type="entry name" value="MCP2201-like_sensor"/>
    <property type="match status" value="1"/>
</dbReference>
<dbReference type="AlphaFoldDB" id="A0A285CU79"/>
<dbReference type="InterPro" id="IPR004090">
    <property type="entry name" value="Chemotax_Me-accpt_rcpt"/>
</dbReference>
<sequence>MSIKLKLIAAFGFVFLLFALAVGFSIQRMNDLSDRIGQLTKVEFRMALLAERIATEQEHAAAALRDHVLAPDESARKLHEDDLAQARKARANSVADLENLATQPDDKALLARYGAANTEARKVTDTVLALSKQGDTAAATRLLNDPDAQRALVDRMTIVRQIRDAQIQHVSEANAAAQSLHDSALAQLTGAMAIAFLLGGGAAIWIVRAIGRGLAQALDLSRRVAEGDLSHTATVTSRDEIGDLLRSNNAMVLKLREVVSTVGASARDVGRGSAGMASTSEELSQGAQEQAAATEQASASVEQMAANIRQSAENAASTEVMARRSAENARASGQAVAEAVSAMQAIADRIMVVQEIARQTDLLALNAAVEAARAGEHGRGFAVVASEVRKLAERSQQAAAEISDLSARTVRTASAAGEMLTHLVPEIESTSALVSGISVTSRELSLGAQQVSMAIQQLDTVTQQATSAAGELAAGSETLSGQAEGLERAVGYFRLGTAPAETPRPTTTTAPSPARRPTPAASAAPKALASRTKAPLTKGGFAFDLADTSDGDSLDDGFRRTDAA</sequence>
<gene>
    <name evidence="7" type="ORF">SAMN05878503_10892</name>
</gene>
<dbReference type="PRINTS" id="PR00260">
    <property type="entry name" value="CHEMTRNSDUCR"/>
</dbReference>
<dbReference type="InterPro" id="IPR051310">
    <property type="entry name" value="MCP_chemotaxis"/>
</dbReference>
<dbReference type="PROSITE" id="PS50885">
    <property type="entry name" value="HAMP"/>
    <property type="match status" value="1"/>
</dbReference>
<evidence type="ECO:0000313" key="8">
    <source>
        <dbReference type="Proteomes" id="UP000219467"/>
    </source>
</evidence>
<dbReference type="SMART" id="SM00304">
    <property type="entry name" value="HAMP"/>
    <property type="match status" value="1"/>
</dbReference>
<evidence type="ECO:0000256" key="4">
    <source>
        <dbReference type="SAM" id="MobiDB-lite"/>
    </source>
</evidence>
<dbReference type="GO" id="GO:0005886">
    <property type="term" value="C:plasma membrane"/>
    <property type="evidence" value="ECO:0007669"/>
    <property type="project" value="TreeGrafter"/>
</dbReference>
<dbReference type="InterPro" id="IPR004089">
    <property type="entry name" value="MCPsignal_dom"/>
</dbReference>
<comment type="similarity">
    <text evidence="2">Belongs to the methyl-accepting chemotaxis (MCP) protein family.</text>
</comment>
<dbReference type="Pfam" id="PF00015">
    <property type="entry name" value="MCPsignal"/>
    <property type="match status" value="1"/>
</dbReference>
<feature type="compositionally biased region" description="Low complexity" evidence="4">
    <location>
        <begin position="497"/>
        <end position="532"/>
    </location>
</feature>
<dbReference type="Pfam" id="PF00672">
    <property type="entry name" value="HAMP"/>
    <property type="match status" value="1"/>
</dbReference>
<dbReference type="InterPro" id="IPR003660">
    <property type="entry name" value="HAMP_dom"/>
</dbReference>
<feature type="compositionally biased region" description="Low complexity" evidence="4">
    <location>
        <begin position="284"/>
        <end position="299"/>
    </location>
</feature>
<keyword evidence="1" id="KW-0145">Chemotaxis</keyword>
<dbReference type="PANTHER" id="PTHR43531">
    <property type="entry name" value="PROTEIN ICFG"/>
    <property type="match status" value="1"/>
</dbReference>
<evidence type="ECO:0000256" key="1">
    <source>
        <dbReference type="ARBA" id="ARBA00022500"/>
    </source>
</evidence>
<dbReference type="SUPFAM" id="SSF58104">
    <property type="entry name" value="Methyl-accepting chemotaxis protein (MCP) signaling domain"/>
    <property type="match status" value="1"/>
</dbReference>
<feature type="domain" description="Methyl-accepting transducer" evidence="5">
    <location>
        <begin position="265"/>
        <end position="480"/>
    </location>
</feature>
<evidence type="ECO:0000259" key="6">
    <source>
        <dbReference type="PROSITE" id="PS50885"/>
    </source>
</evidence>
<dbReference type="Proteomes" id="UP000219467">
    <property type="component" value="Unassembled WGS sequence"/>
</dbReference>
<protein>
    <submittedName>
        <fullName evidence="7">Methyl-accepting chemotaxis protein</fullName>
    </submittedName>
</protein>
<dbReference type="Pfam" id="PF12729">
    <property type="entry name" value="4HB_MCP_1"/>
    <property type="match status" value="1"/>
</dbReference>
<dbReference type="Gene3D" id="1.10.287.950">
    <property type="entry name" value="Methyl-accepting chemotaxis protein"/>
    <property type="match status" value="1"/>
</dbReference>
<dbReference type="SMART" id="SM00283">
    <property type="entry name" value="MA"/>
    <property type="match status" value="1"/>
</dbReference>
<dbReference type="CDD" id="cd06225">
    <property type="entry name" value="HAMP"/>
    <property type="match status" value="1"/>
</dbReference>
<evidence type="ECO:0000259" key="5">
    <source>
        <dbReference type="PROSITE" id="PS50111"/>
    </source>
</evidence>
<dbReference type="PANTHER" id="PTHR43531:SF11">
    <property type="entry name" value="METHYL-ACCEPTING CHEMOTAXIS PROTEIN 3"/>
    <property type="match status" value="1"/>
</dbReference>